<evidence type="ECO:0008006" key="2">
    <source>
        <dbReference type="Google" id="ProtNLM"/>
    </source>
</evidence>
<evidence type="ECO:0000313" key="1">
    <source>
        <dbReference type="EMBL" id="KKN34102.1"/>
    </source>
</evidence>
<gene>
    <name evidence="1" type="ORF">LCGC14_0797100</name>
</gene>
<comment type="caution">
    <text evidence="1">The sequence shown here is derived from an EMBL/GenBank/DDBJ whole genome shotgun (WGS) entry which is preliminary data.</text>
</comment>
<dbReference type="EMBL" id="LAZR01002128">
    <property type="protein sequence ID" value="KKN34102.1"/>
    <property type="molecule type" value="Genomic_DNA"/>
</dbReference>
<proteinExistence type="predicted"/>
<name>A0A0F9QAL5_9ZZZZ</name>
<protein>
    <recommendedName>
        <fullName evidence="2">Alginate export domain-containing protein</fullName>
    </recommendedName>
</protein>
<reference evidence="1" key="1">
    <citation type="journal article" date="2015" name="Nature">
        <title>Complex archaea that bridge the gap between prokaryotes and eukaryotes.</title>
        <authorList>
            <person name="Spang A."/>
            <person name="Saw J.H."/>
            <person name="Jorgensen S.L."/>
            <person name="Zaremba-Niedzwiedzka K."/>
            <person name="Martijn J."/>
            <person name="Lind A.E."/>
            <person name="van Eijk R."/>
            <person name="Schleper C."/>
            <person name="Guy L."/>
            <person name="Ettema T.J."/>
        </authorList>
    </citation>
    <scope>NUCLEOTIDE SEQUENCE</scope>
</reference>
<dbReference type="AlphaFoldDB" id="A0A0F9QAL5"/>
<organism evidence="1">
    <name type="scientific">marine sediment metagenome</name>
    <dbReference type="NCBI Taxonomy" id="412755"/>
    <lineage>
        <taxon>unclassified sequences</taxon>
        <taxon>metagenomes</taxon>
        <taxon>ecological metagenomes</taxon>
    </lineage>
</organism>
<accession>A0A0F9QAL5</accession>
<sequence length="424" mass="47011">MKKCFYFILLFALYLSTVNSIQAVSLKELNKFDLSIQYRIMYNASNLPGSGGSTFAEHNNYDFFRQRFRLSLDVQPTQRVGGFVQLEFRGGWGVGPDISDPRGGVSEAVVFNRLNARGIRYGYVYAFLGKGKKLNAGILPVSDKVGDTLFSATWDFNVGGISLEGKCNENTYRLAYLRLVDTLSSGVDREGEFYILDFLHSKFGAHVYFFNKSSVFGLPGLLGSKIKEGWYALTSSFNLGKADLNAFFMINNGKYDDISHTGFAFKGEGKFSFNKTGLSLLCIYTTGSEGGTGSRSFLTPMGILGSGGYWAYTHIFTPQGPSDVNDFGLEIGNSGAGLFTSQAQLKFPKILKNLDFKVTGGIFFSDKERNQSKSMGYEVGGEFSLFIDKYLVFDMGLSYARLGDFYGAVPKGIYEIFGRFQIEF</sequence>